<dbReference type="AlphaFoldDB" id="A0AAD4QQI7"/>
<dbReference type="CDD" id="cd06464">
    <property type="entry name" value="ACD_sHsps-like"/>
    <property type="match status" value="1"/>
</dbReference>
<feature type="compositionally biased region" description="Polar residues" evidence="1">
    <location>
        <begin position="17"/>
        <end position="35"/>
    </location>
</feature>
<evidence type="ECO:0000256" key="1">
    <source>
        <dbReference type="SAM" id="MobiDB-lite"/>
    </source>
</evidence>
<comment type="caution">
    <text evidence="2">The sequence shown here is derived from an EMBL/GenBank/DDBJ whole genome shotgun (WGS) entry which is preliminary data.</text>
</comment>
<feature type="compositionally biased region" description="Polar residues" evidence="1">
    <location>
        <begin position="48"/>
        <end position="59"/>
    </location>
</feature>
<feature type="region of interest" description="Disordered" evidence="1">
    <location>
        <begin position="123"/>
        <end position="172"/>
    </location>
</feature>
<reference evidence="2" key="1">
    <citation type="journal article" date="2022" name="New Phytol.">
        <title>Evolutionary transition to the ectomycorrhizal habit in the genomes of a hyperdiverse lineage of mushroom-forming fungi.</title>
        <authorList>
            <person name="Looney B."/>
            <person name="Miyauchi S."/>
            <person name="Morin E."/>
            <person name="Drula E."/>
            <person name="Courty P.E."/>
            <person name="Kohler A."/>
            <person name="Kuo A."/>
            <person name="LaButti K."/>
            <person name="Pangilinan J."/>
            <person name="Lipzen A."/>
            <person name="Riley R."/>
            <person name="Andreopoulos W."/>
            <person name="He G."/>
            <person name="Johnson J."/>
            <person name="Nolan M."/>
            <person name="Tritt A."/>
            <person name="Barry K.W."/>
            <person name="Grigoriev I.V."/>
            <person name="Nagy L.G."/>
            <person name="Hibbett D."/>
            <person name="Henrissat B."/>
            <person name="Matheny P.B."/>
            <person name="Labbe J."/>
            <person name="Martin F.M."/>
        </authorList>
    </citation>
    <scope>NUCLEOTIDE SEQUENCE</scope>
    <source>
        <strain evidence="2">BPL690</strain>
    </source>
</reference>
<keyword evidence="3" id="KW-1185">Reference proteome</keyword>
<dbReference type="Gene3D" id="2.60.40.790">
    <property type="match status" value="1"/>
</dbReference>
<feature type="compositionally biased region" description="Low complexity" evidence="1">
    <location>
        <begin position="218"/>
        <end position="229"/>
    </location>
</feature>
<proteinExistence type="predicted"/>
<evidence type="ECO:0000313" key="3">
    <source>
        <dbReference type="Proteomes" id="UP001203297"/>
    </source>
</evidence>
<feature type="compositionally biased region" description="Low complexity" evidence="1">
    <location>
        <begin position="134"/>
        <end position="145"/>
    </location>
</feature>
<accession>A0AAD4QQI7</accession>
<dbReference type="SUPFAM" id="SSF49764">
    <property type="entry name" value="HSP20-like chaperones"/>
    <property type="match status" value="1"/>
</dbReference>
<name>A0AAD4QQI7_9AGAM</name>
<feature type="region of interest" description="Disordered" evidence="1">
    <location>
        <begin position="1"/>
        <end position="59"/>
    </location>
</feature>
<dbReference type="Proteomes" id="UP001203297">
    <property type="component" value="Unassembled WGS sequence"/>
</dbReference>
<evidence type="ECO:0000313" key="2">
    <source>
        <dbReference type="EMBL" id="KAI0305191.1"/>
    </source>
</evidence>
<sequence length="340" mass="36935">MQMSYRYPYNDPGLPQDTMSPTTPSGASNASTPVNNPWDYDVAPLASNPAQQPQNPTTSTNLLTLHRAEFSPQDLSPVSVAPAVSSPAVIQLEERVPVVPSQYHRSRIRTTSGESKFRMHVQKDASGANTQQPGGTSTGAARSSGLVRTSPMNARRESTRAHPYCRPHSAGSEGVAARAPIVGAAKTSRSVSDHTRISPFTAENSSGLTRMSPPPAVPGTTPSQSTSPSKVYSIRTDIHFNINTNTMTAMLELPGVKHSELSVTLATEPYTHARQITVSGRTYPPFAEPTPEDRERTKRERKFGEFLRRFQVPPHTQVCLKFFIVVLPDAPGCVFPGPRH</sequence>
<organism evidence="2 3">
    <name type="scientific">Multifurca ochricompacta</name>
    <dbReference type="NCBI Taxonomy" id="376703"/>
    <lineage>
        <taxon>Eukaryota</taxon>
        <taxon>Fungi</taxon>
        <taxon>Dikarya</taxon>
        <taxon>Basidiomycota</taxon>
        <taxon>Agaricomycotina</taxon>
        <taxon>Agaricomycetes</taxon>
        <taxon>Russulales</taxon>
        <taxon>Russulaceae</taxon>
        <taxon>Multifurca</taxon>
    </lineage>
</organism>
<gene>
    <name evidence="2" type="ORF">B0F90DRAFT_1702313</name>
</gene>
<dbReference type="InterPro" id="IPR008978">
    <property type="entry name" value="HSP20-like_chaperone"/>
</dbReference>
<feature type="region of interest" description="Disordered" evidence="1">
    <location>
        <begin position="186"/>
        <end position="229"/>
    </location>
</feature>
<protein>
    <submittedName>
        <fullName evidence="2">Uncharacterized protein</fullName>
    </submittedName>
</protein>
<dbReference type="EMBL" id="WTXG01000006">
    <property type="protein sequence ID" value="KAI0305191.1"/>
    <property type="molecule type" value="Genomic_DNA"/>
</dbReference>